<comment type="caution">
    <text evidence="1">The sequence shown here is derived from an EMBL/GenBank/DDBJ whole genome shotgun (WGS) entry which is preliminary data.</text>
</comment>
<keyword evidence="2" id="KW-1185">Reference proteome</keyword>
<dbReference type="Proteomes" id="UP001497535">
    <property type="component" value="Unassembled WGS sequence"/>
</dbReference>
<protein>
    <submittedName>
        <fullName evidence="1">Uncharacterized protein</fullName>
    </submittedName>
</protein>
<organism evidence="1 2">
    <name type="scientific">Meloidogyne enterolobii</name>
    <name type="common">Root-knot nematode worm</name>
    <name type="synonym">Meloidogyne mayaguensis</name>
    <dbReference type="NCBI Taxonomy" id="390850"/>
    <lineage>
        <taxon>Eukaryota</taxon>
        <taxon>Metazoa</taxon>
        <taxon>Ecdysozoa</taxon>
        <taxon>Nematoda</taxon>
        <taxon>Chromadorea</taxon>
        <taxon>Rhabditida</taxon>
        <taxon>Tylenchina</taxon>
        <taxon>Tylenchomorpha</taxon>
        <taxon>Tylenchoidea</taxon>
        <taxon>Meloidogynidae</taxon>
        <taxon>Meloidogyninae</taxon>
        <taxon>Meloidogyne</taxon>
    </lineage>
</organism>
<gene>
    <name evidence="1" type="ORF">MENTE1834_LOCUS25021</name>
</gene>
<dbReference type="EMBL" id="CAVMJV010000035">
    <property type="protein sequence ID" value="CAK5077987.1"/>
    <property type="molecule type" value="Genomic_DNA"/>
</dbReference>
<accession>A0ACB0ZG07</accession>
<sequence length="138" mass="16313">MPKITSLIKHMAEIASKTCPFSNILLQLGQVINCVSEFLYSDFPKMQREYSQFGHNIEDSICSDSSRQREHSQVKYHVSVFFCVFLVFLVYFLLFFVFLCFFCISCICCIFCVFCFCIFLYISVFSCIFFVFFVYTFK</sequence>
<reference evidence="1" key="1">
    <citation type="submission" date="2023-11" db="EMBL/GenBank/DDBJ databases">
        <authorList>
            <person name="Poullet M."/>
        </authorList>
    </citation>
    <scope>NUCLEOTIDE SEQUENCE</scope>
    <source>
        <strain evidence="1">E1834</strain>
    </source>
</reference>
<proteinExistence type="predicted"/>
<evidence type="ECO:0000313" key="1">
    <source>
        <dbReference type="EMBL" id="CAK5077987.1"/>
    </source>
</evidence>
<evidence type="ECO:0000313" key="2">
    <source>
        <dbReference type="Proteomes" id="UP001497535"/>
    </source>
</evidence>
<name>A0ACB0ZG07_MELEN</name>